<gene>
    <name evidence="2" type="ORF">ENT17_11845</name>
</gene>
<accession>A0A7C4Q534</accession>
<keyword evidence="1" id="KW-1133">Transmembrane helix</keyword>
<feature type="transmembrane region" description="Helical" evidence="1">
    <location>
        <begin position="53"/>
        <end position="74"/>
    </location>
</feature>
<comment type="caution">
    <text evidence="2">The sequence shown here is derived from an EMBL/GenBank/DDBJ whole genome shotgun (WGS) entry which is preliminary data.</text>
</comment>
<sequence>MQSEKSAERIDRNKIPRAAALAVGYSIAANLIARQLLSLIIEFPPGFLPLTPGAIAVFTLVGTAMGGVVFWLLARALPNPLRPFQVIAWAALVLSILPNLALMANPQMAPMPGGSALGYGVLIVFHVIAGVITIFVLTRMSRA</sequence>
<evidence type="ECO:0000256" key="1">
    <source>
        <dbReference type="SAM" id="Phobius"/>
    </source>
</evidence>
<dbReference type="Pfam" id="PF19545">
    <property type="entry name" value="DUF6069"/>
    <property type="match status" value="1"/>
</dbReference>
<protein>
    <submittedName>
        <fullName evidence="2">Uncharacterized protein</fullName>
    </submittedName>
</protein>
<dbReference type="AlphaFoldDB" id="A0A7C4Q534"/>
<keyword evidence="1" id="KW-0472">Membrane</keyword>
<feature type="transmembrane region" description="Helical" evidence="1">
    <location>
        <begin position="86"/>
        <end position="104"/>
    </location>
</feature>
<dbReference type="InterPro" id="IPR045713">
    <property type="entry name" value="DUF6069"/>
</dbReference>
<reference evidence="2" key="1">
    <citation type="journal article" date="2020" name="mSystems">
        <title>Genome- and Community-Level Interaction Insights into Carbon Utilization and Element Cycling Functions of Hydrothermarchaeota in Hydrothermal Sediment.</title>
        <authorList>
            <person name="Zhou Z."/>
            <person name="Liu Y."/>
            <person name="Xu W."/>
            <person name="Pan J."/>
            <person name="Luo Z.H."/>
            <person name="Li M."/>
        </authorList>
    </citation>
    <scope>NUCLEOTIDE SEQUENCE [LARGE SCALE GENOMIC DNA]</scope>
    <source>
        <strain evidence="2">SpSt-556</strain>
    </source>
</reference>
<organism evidence="2">
    <name type="scientific">Bellilinea caldifistulae</name>
    <dbReference type="NCBI Taxonomy" id="360411"/>
    <lineage>
        <taxon>Bacteria</taxon>
        <taxon>Bacillati</taxon>
        <taxon>Chloroflexota</taxon>
        <taxon>Anaerolineae</taxon>
        <taxon>Anaerolineales</taxon>
        <taxon>Anaerolineaceae</taxon>
        <taxon>Bellilinea</taxon>
    </lineage>
</organism>
<feature type="transmembrane region" description="Helical" evidence="1">
    <location>
        <begin position="20"/>
        <end position="41"/>
    </location>
</feature>
<evidence type="ECO:0000313" key="2">
    <source>
        <dbReference type="EMBL" id="HGS88289.1"/>
    </source>
</evidence>
<proteinExistence type="predicted"/>
<keyword evidence="1" id="KW-0812">Transmembrane</keyword>
<dbReference type="EMBL" id="DSXR01000120">
    <property type="protein sequence ID" value="HGS88289.1"/>
    <property type="molecule type" value="Genomic_DNA"/>
</dbReference>
<name>A0A7C4Q534_9CHLR</name>
<feature type="transmembrane region" description="Helical" evidence="1">
    <location>
        <begin position="116"/>
        <end position="137"/>
    </location>
</feature>